<evidence type="ECO:0000313" key="1">
    <source>
        <dbReference type="EMBL" id="QIK63789.1"/>
    </source>
</evidence>
<gene>
    <name evidence="1" type="ORF">G7068_11785</name>
</gene>
<accession>A0A6G7XH64</accession>
<organism evidence="1 2">
    <name type="scientific">Leucobacter viscericola</name>
    <dbReference type="NCBI Taxonomy" id="2714935"/>
    <lineage>
        <taxon>Bacteria</taxon>
        <taxon>Bacillati</taxon>
        <taxon>Actinomycetota</taxon>
        <taxon>Actinomycetes</taxon>
        <taxon>Micrococcales</taxon>
        <taxon>Microbacteriaceae</taxon>
        <taxon>Leucobacter</taxon>
    </lineage>
</organism>
<dbReference type="RefSeq" id="WP_166292131.1">
    <property type="nucleotide sequence ID" value="NZ_CP049863.1"/>
</dbReference>
<evidence type="ECO:0000313" key="2">
    <source>
        <dbReference type="Proteomes" id="UP000502677"/>
    </source>
</evidence>
<protein>
    <submittedName>
        <fullName evidence="1">Uncharacterized protein</fullName>
    </submittedName>
</protein>
<dbReference type="EMBL" id="CP049863">
    <property type="protein sequence ID" value="QIK63789.1"/>
    <property type="molecule type" value="Genomic_DNA"/>
</dbReference>
<dbReference type="KEGG" id="lvi:G7068_11785"/>
<reference evidence="1 2" key="1">
    <citation type="submission" date="2020-03" db="EMBL/GenBank/DDBJ databases">
        <title>Leucobacter sp. nov., isolated from beetles.</title>
        <authorList>
            <person name="Hyun D.-W."/>
            <person name="Bae J.-W."/>
        </authorList>
    </citation>
    <scope>NUCLEOTIDE SEQUENCE [LARGE SCALE GENOMIC DNA]</scope>
    <source>
        <strain evidence="1 2">HDW9C</strain>
    </source>
</reference>
<name>A0A6G7XH64_9MICO</name>
<sequence>MLEILLAAYLASLISGFQSPVVAAWEIPSPPVLTTIEALDSTLCESRAVGIADGLSTASRGEWRPLAHAGVKFNPKSLPAPGCQIAVTDDVRSVGPIDGIEKITGVGPTRFAVVWKVNR</sequence>
<keyword evidence="2" id="KW-1185">Reference proteome</keyword>
<proteinExistence type="predicted"/>
<dbReference type="AlphaFoldDB" id="A0A6G7XH64"/>
<dbReference type="Proteomes" id="UP000502677">
    <property type="component" value="Chromosome"/>
</dbReference>